<feature type="chain" id="PRO_5042528224" description="Hydrophobin" evidence="2">
    <location>
        <begin position="21"/>
        <end position="297"/>
    </location>
</feature>
<reference evidence="3 4" key="1">
    <citation type="submission" date="2016-10" db="EMBL/GenBank/DDBJ databases">
        <title>The genome sequence of Colletotrichum fioriniae PJ7.</title>
        <authorList>
            <person name="Baroncelli R."/>
        </authorList>
    </citation>
    <scope>NUCLEOTIDE SEQUENCE [LARGE SCALE GENOMIC DNA]</scope>
    <source>
        <strain evidence="3 4">IMI 309622</strain>
    </source>
</reference>
<evidence type="ECO:0000256" key="2">
    <source>
        <dbReference type="SAM" id="SignalP"/>
    </source>
</evidence>
<evidence type="ECO:0000256" key="1">
    <source>
        <dbReference type="SAM" id="MobiDB-lite"/>
    </source>
</evidence>
<protein>
    <recommendedName>
        <fullName evidence="5">Hydrophobin</fullName>
    </recommendedName>
</protein>
<proteinExistence type="predicted"/>
<name>A0AAI9YWM7_9PEZI</name>
<dbReference type="AlphaFoldDB" id="A0AAI9YWM7"/>
<evidence type="ECO:0000313" key="4">
    <source>
        <dbReference type="Proteomes" id="UP001240678"/>
    </source>
</evidence>
<sequence>MKFSSVIISIISLTVGTAIANPARLENRQKAPGVGDPNAQCDGKHDCCFSSEAACFRQYGTLPGNIYCPLHKYCATDYNIPRTKCRPIPSISINKPKPLPSPPHNPLNLPNNNNMIPNPHHPLPKSPALDHIQHPLPFNVRLGVRTLNVTSGTGSMLKLTKLDIVMPRGRPARSVAVATTTECASLRITPQSCAGRSAVGSWVVVGGWWGSLRHVVVGVIGFEEEEEEEERYRGVVCIVRWCSEVGGFGPTGPASNQGPLNAASFGPWPADATQRGPQHTSSGHRMRRSLARGCRTG</sequence>
<dbReference type="EMBL" id="MOOE01000008">
    <property type="protein sequence ID" value="KAK1526110.1"/>
    <property type="molecule type" value="Genomic_DNA"/>
</dbReference>
<keyword evidence="2" id="KW-0732">Signal</keyword>
<dbReference type="GeneID" id="85340236"/>
<dbReference type="Proteomes" id="UP001240678">
    <property type="component" value="Unassembled WGS sequence"/>
</dbReference>
<accession>A0AAI9YWM7</accession>
<feature type="signal peptide" evidence="2">
    <location>
        <begin position="1"/>
        <end position="20"/>
    </location>
</feature>
<organism evidence="3 4">
    <name type="scientific">Colletotrichum costaricense</name>
    <dbReference type="NCBI Taxonomy" id="1209916"/>
    <lineage>
        <taxon>Eukaryota</taxon>
        <taxon>Fungi</taxon>
        <taxon>Dikarya</taxon>
        <taxon>Ascomycota</taxon>
        <taxon>Pezizomycotina</taxon>
        <taxon>Sordariomycetes</taxon>
        <taxon>Hypocreomycetidae</taxon>
        <taxon>Glomerellales</taxon>
        <taxon>Glomerellaceae</taxon>
        <taxon>Colletotrichum</taxon>
        <taxon>Colletotrichum acutatum species complex</taxon>
    </lineage>
</organism>
<feature type="region of interest" description="Disordered" evidence="1">
    <location>
        <begin position="252"/>
        <end position="297"/>
    </location>
</feature>
<dbReference type="RefSeq" id="XP_060312963.1">
    <property type="nucleotide sequence ID" value="XM_060456689.1"/>
</dbReference>
<comment type="caution">
    <text evidence="3">The sequence shown here is derived from an EMBL/GenBank/DDBJ whole genome shotgun (WGS) entry which is preliminary data.</text>
</comment>
<gene>
    <name evidence="3" type="ORF">CCOS01_08528</name>
</gene>
<keyword evidence="4" id="KW-1185">Reference proteome</keyword>
<evidence type="ECO:0000313" key="3">
    <source>
        <dbReference type="EMBL" id="KAK1526110.1"/>
    </source>
</evidence>
<evidence type="ECO:0008006" key="5">
    <source>
        <dbReference type="Google" id="ProtNLM"/>
    </source>
</evidence>